<dbReference type="GO" id="GO:0005739">
    <property type="term" value="C:mitochondrion"/>
    <property type="evidence" value="ECO:0007669"/>
    <property type="project" value="TreeGrafter"/>
</dbReference>
<dbReference type="Pfam" id="PF02515">
    <property type="entry name" value="CoA_transf_3"/>
    <property type="match status" value="1"/>
</dbReference>
<dbReference type="InterPro" id="IPR044855">
    <property type="entry name" value="CoA-Trfase_III_dom3_sf"/>
</dbReference>
<dbReference type="GO" id="GO:0047369">
    <property type="term" value="F:succinate-hydroxymethylglutarate CoA-transferase activity"/>
    <property type="evidence" value="ECO:0007669"/>
    <property type="project" value="TreeGrafter"/>
</dbReference>
<dbReference type="Gene3D" id="3.30.1540.10">
    <property type="entry name" value="formyl-coa transferase, domain 3"/>
    <property type="match status" value="1"/>
</dbReference>
<evidence type="ECO:0000313" key="3">
    <source>
        <dbReference type="EMBL" id="OJJ07510.1"/>
    </source>
</evidence>
<keyword evidence="4" id="KW-1185">Reference proteome</keyword>
<gene>
    <name evidence="3" type="ORF">ASPVEDRAFT_46807</name>
</gene>
<dbReference type="STRING" id="1036611.A0A1L9Q180"/>
<accession>A0A1L9Q180</accession>
<dbReference type="InterPro" id="IPR023606">
    <property type="entry name" value="CoA-Trfase_III_dom_1_sf"/>
</dbReference>
<dbReference type="EMBL" id="KV878137">
    <property type="protein sequence ID" value="OJJ07510.1"/>
    <property type="molecule type" value="Genomic_DNA"/>
</dbReference>
<dbReference type="Proteomes" id="UP000184073">
    <property type="component" value="Unassembled WGS sequence"/>
</dbReference>
<dbReference type="GeneID" id="63729159"/>
<sequence length="436" mass="47505">MMKRSISRPVQSGLRREGAFARPLRCYSAPARQGPLQGIRILDLTRVLAGPFCTQILADYGADVVKVEHPKGGDDTRLWREEGEEKLWKPGTKNTSLYFNGINRNKRSIAVNLKQEAGRSIILDLVKDVDVVVDNFIPGKLEELGLGYKIFTETNPSIIHASISGYGATGPYAQRAGYDAIAAAEAGLLHITGEPDGPPTKPGVGIMDMATGLYLHGAICAALVSKARTGKAQRIDASLFETTISILNNVGMSWLNLAKEGKRWGTAHATIVPYGVFKTKDSELVLGAVNNRQFRVLCERLGDEGIASDPRFLDNDVRVQNRDALNETLLAYFATKATDEWMKVFEGSGMPHGPVNTIQQAFEHPQTAARGMVQTIQHSEAEDGNIRVLGMPVKFDNSQSPKATQPPGLGEHTDDILAEMGRSESEVKSLRTQGII</sequence>
<dbReference type="InterPro" id="IPR050483">
    <property type="entry name" value="CoA-transferase_III_domain"/>
</dbReference>
<comment type="similarity">
    <text evidence="1">Belongs to the CoA-transferase III family.</text>
</comment>
<dbReference type="InterPro" id="IPR003673">
    <property type="entry name" value="CoA-Trfase_fam_III"/>
</dbReference>
<dbReference type="OrthoDB" id="5863171at2759"/>
<dbReference type="AlphaFoldDB" id="A0A1L9Q180"/>
<protein>
    <submittedName>
        <fullName evidence="3">Uncharacterized protein</fullName>
    </submittedName>
</protein>
<dbReference type="PANTHER" id="PTHR48207">
    <property type="entry name" value="SUCCINATE--HYDROXYMETHYLGLUTARATE COA-TRANSFERASE"/>
    <property type="match status" value="1"/>
</dbReference>
<dbReference type="SUPFAM" id="SSF89796">
    <property type="entry name" value="CoA-transferase family III (CaiB/BaiF)"/>
    <property type="match status" value="1"/>
</dbReference>
<proteinExistence type="inferred from homology"/>
<evidence type="ECO:0000313" key="4">
    <source>
        <dbReference type="Proteomes" id="UP000184073"/>
    </source>
</evidence>
<name>A0A1L9Q180_ASPVE</name>
<dbReference type="RefSeq" id="XP_040673272.1">
    <property type="nucleotide sequence ID" value="XM_040813648.1"/>
</dbReference>
<evidence type="ECO:0000256" key="2">
    <source>
        <dbReference type="ARBA" id="ARBA00022679"/>
    </source>
</evidence>
<keyword evidence="2" id="KW-0808">Transferase</keyword>
<evidence type="ECO:0000256" key="1">
    <source>
        <dbReference type="ARBA" id="ARBA00008383"/>
    </source>
</evidence>
<dbReference type="PANTHER" id="PTHR48207:SF3">
    <property type="entry name" value="SUCCINATE--HYDROXYMETHYLGLUTARATE COA-TRANSFERASE"/>
    <property type="match status" value="1"/>
</dbReference>
<reference evidence="4" key="1">
    <citation type="journal article" date="2017" name="Genome Biol.">
        <title>Comparative genomics reveals high biological diversity and specific adaptations in the industrially and medically important fungal genus Aspergillus.</title>
        <authorList>
            <person name="de Vries R.P."/>
            <person name="Riley R."/>
            <person name="Wiebenga A."/>
            <person name="Aguilar-Osorio G."/>
            <person name="Amillis S."/>
            <person name="Uchima C.A."/>
            <person name="Anderluh G."/>
            <person name="Asadollahi M."/>
            <person name="Askin M."/>
            <person name="Barry K."/>
            <person name="Battaglia E."/>
            <person name="Bayram O."/>
            <person name="Benocci T."/>
            <person name="Braus-Stromeyer S.A."/>
            <person name="Caldana C."/>
            <person name="Canovas D."/>
            <person name="Cerqueira G.C."/>
            <person name="Chen F."/>
            <person name="Chen W."/>
            <person name="Choi C."/>
            <person name="Clum A."/>
            <person name="Dos Santos R.A."/>
            <person name="Damasio A.R."/>
            <person name="Diallinas G."/>
            <person name="Emri T."/>
            <person name="Fekete E."/>
            <person name="Flipphi M."/>
            <person name="Freyberg S."/>
            <person name="Gallo A."/>
            <person name="Gournas C."/>
            <person name="Habgood R."/>
            <person name="Hainaut M."/>
            <person name="Harispe M.L."/>
            <person name="Henrissat B."/>
            <person name="Hilden K.S."/>
            <person name="Hope R."/>
            <person name="Hossain A."/>
            <person name="Karabika E."/>
            <person name="Karaffa L."/>
            <person name="Karanyi Z."/>
            <person name="Krasevec N."/>
            <person name="Kuo A."/>
            <person name="Kusch H."/>
            <person name="LaButti K."/>
            <person name="Lagendijk E.L."/>
            <person name="Lapidus A."/>
            <person name="Levasseur A."/>
            <person name="Lindquist E."/>
            <person name="Lipzen A."/>
            <person name="Logrieco A.F."/>
            <person name="MacCabe A."/>
            <person name="Maekelae M.R."/>
            <person name="Malavazi I."/>
            <person name="Melin P."/>
            <person name="Meyer V."/>
            <person name="Mielnichuk N."/>
            <person name="Miskei M."/>
            <person name="Molnar A.P."/>
            <person name="Mule G."/>
            <person name="Ngan C.Y."/>
            <person name="Orejas M."/>
            <person name="Orosz E."/>
            <person name="Ouedraogo J.P."/>
            <person name="Overkamp K.M."/>
            <person name="Park H.-S."/>
            <person name="Perrone G."/>
            <person name="Piumi F."/>
            <person name="Punt P.J."/>
            <person name="Ram A.F."/>
            <person name="Ramon A."/>
            <person name="Rauscher S."/>
            <person name="Record E."/>
            <person name="Riano-Pachon D.M."/>
            <person name="Robert V."/>
            <person name="Roehrig J."/>
            <person name="Ruller R."/>
            <person name="Salamov A."/>
            <person name="Salih N.S."/>
            <person name="Samson R.A."/>
            <person name="Sandor E."/>
            <person name="Sanguinetti M."/>
            <person name="Schuetze T."/>
            <person name="Sepcic K."/>
            <person name="Shelest E."/>
            <person name="Sherlock G."/>
            <person name="Sophianopoulou V."/>
            <person name="Squina F.M."/>
            <person name="Sun H."/>
            <person name="Susca A."/>
            <person name="Todd R.B."/>
            <person name="Tsang A."/>
            <person name="Unkles S.E."/>
            <person name="van de Wiele N."/>
            <person name="van Rossen-Uffink D."/>
            <person name="Oliveira J.V."/>
            <person name="Vesth T.C."/>
            <person name="Visser J."/>
            <person name="Yu J.-H."/>
            <person name="Zhou M."/>
            <person name="Andersen M.R."/>
            <person name="Archer D.B."/>
            <person name="Baker S.E."/>
            <person name="Benoit I."/>
            <person name="Brakhage A.A."/>
            <person name="Braus G.H."/>
            <person name="Fischer R."/>
            <person name="Frisvad J.C."/>
            <person name="Goldman G.H."/>
            <person name="Houbraken J."/>
            <person name="Oakley B."/>
            <person name="Pocsi I."/>
            <person name="Scazzocchio C."/>
            <person name="Seiboth B."/>
            <person name="vanKuyk P.A."/>
            <person name="Wortman J."/>
            <person name="Dyer P.S."/>
            <person name="Grigoriev I.V."/>
        </authorList>
    </citation>
    <scope>NUCLEOTIDE SEQUENCE [LARGE SCALE GENOMIC DNA]</scope>
    <source>
        <strain evidence="4">CBS 583.65</strain>
    </source>
</reference>
<dbReference type="VEuPathDB" id="FungiDB:ASPVEDRAFT_46807"/>
<dbReference type="Gene3D" id="3.40.50.10540">
    <property type="entry name" value="Crotonobetainyl-coa:carnitine coa-transferase, domain 1"/>
    <property type="match status" value="1"/>
</dbReference>
<organism evidence="3 4">
    <name type="scientific">Aspergillus versicolor CBS 583.65</name>
    <dbReference type="NCBI Taxonomy" id="1036611"/>
    <lineage>
        <taxon>Eukaryota</taxon>
        <taxon>Fungi</taxon>
        <taxon>Dikarya</taxon>
        <taxon>Ascomycota</taxon>
        <taxon>Pezizomycotina</taxon>
        <taxon>Eurotiomycetes</taxon>
        <taxon>Eurotiomycetidae</taxon>
        <taxon>Eurotiales</taxon>
        <taxon>Aspergillaceae</taxon>
        <taxon>Aspergillus</taxon>
        <taxon>Aspergillus subgen. Nidulantes</taxon>
    </lineage>
</organism>